<dbReference type="PANTHER" id="PTHR24104">
    <property type="entry name" value="E3 UBIQUITIN-PROTEIN LIGASE NHLRC1-RELATED"/>
    <property type="match status" value="1"/>
</dbReference>
<dbReference type="Gene3D" id="2.120.10.30">
    <property type="entry name" value="TolB, C-terminal domain"/>
    <property type="match status" value="2"/>
</dbReference>
<keyword evidence="5" id="KW-1185">Reference proteome</keyword>
<keyword evidence="1" id="KW-0677">Repeat</keyword>
<dbReference type="RefSeq" id="WP_207380892.1">
    <property type="nucleotide sequence ID" value="NZ_CP071502.1"/>
</dbReference>
<proteinExistence type="predicted"/>
<feature type="repeat" description="NHL" evidence="2">
    <location>
        <begin position="85"/>
        <end position="118"/>
    </location>
</feature>
<dbReference type="EMBL" id="CP071502">
    <property type="protein sequence ID" value="QSX37708.1"/>
    <property type="molecule type" value="Genomic_DNA"/>
</dbReference>
<dbReference type="InterPro" id="IPR050952">
    <property type="entry name" value="TRIM-NHL_E3_ligases"/>
</dbReference>
<protein>
    <submittedName>
        <fullName evidence="4">6-bladed beta-propeller</fullName>
    </submittedName>
</protein>
<dbReference type="InterPro" id="IPR001258">
    <property type="entry name" value="NHL_repeat"/>
</dbReference>
<dbReference type="Proteomes" id="UP000663207">
    <property type="component" value="Chromosome"/>
</dbReference>
<sequence length="345" mass="38159">MVMRLLVCAVIWLSLAGCASVETQARFEFSSQYSNFPLVWPSVDVPRYQYLGDIIGEQNFHREFVQQSKIARFWQWLIGEADKQPKQLARPQGLAVDGEGRLYVSDVGSAAVLMFDTKTNQFAYWGTENGRAFQSPVGLAIKDNSLLVADSEAACIWELDRFSGQLLKQHRFAAIAQPVGLAWAADRHQWFISDAQNHSIHQLDEALGYVGLLAGAPELNRPTFLAYRDGQLLIADTLAAKVHKLSLDSGELLSLGQRGDRVGNLNRPKGVAFDGGGRIYVVESYFDHLLIFNQQGDFLLPIGGSGAEPGNFMLPSGVIVDGQNRVYVSDMLNGRVTVFQYLGTE</sequence>
<feature type="repeat" description="NHL" evidence="2">
    <location>
        <begin position="302"/>
        <end position="342"/>
    </location>
</feature>
<dbReference type="SUPFAM" id="SSF101898">
    <property type="entry name" value="NHL repeat"/>
    <property type="match status" value="1"/>
</dbReference>
<name>A0ABX7R3N5_9GAMM</name>
<dbReference type="PANTHER" id="PTHR24104:SF25">
    <property type="entry name" value="PROTEIN LIN-41"/>
    <property type="match status" value="1"/>
</dbReference>
<organism evidence="4 5">
    <name type="scientific">Shewanella sedimentimangrovi</name>
    <dbReference type="NCBI Taxonomy" id="2814293"/>
    <lineage>
        <taxon>Bacteria</taxon>
        <taxon>Pseudomonadati</taxon>
        <taxon>Pseudomonadota</taxon>
        <taxon>Gammaproteobacteria</taxon>
        <taxon>Alteromonadales</taxon>
        <taxon>Shewanellaceae</taxon>
        <taxon>Shewanella</taxon>
    </lineage>
</organism>
<dbReference type="Pfam" id="PF17170">
    <property type="entry name" value="DUF5128"/>
    <property type="match status" value="1"/>
</dbReference>
<reference evidence="4 5" key="1">
    <citation type="submission" date="2021-03" db="EMBL/GenBank/DDBJ databases">
        <title>Novel species identification of genus Shewanella.</title>
        <authorList>
            <person name="Liu G."/>
            <person name="Zhang Q."/>
        </authorList>
    </citation>
    <scope>NUCLEOTIDE SEQUENCE [LARGE SCALE GENOMIC DNA]</scope>
    <source>
        <strain evidence="4 5">FJAT-52962</strain>
    </source>
</reference>
<evidence type="ECO:0000256" key="1">
    <source>
        <dbReference type="ARBA" id="ARBA00022737"/>
    </source>
</evidence>
<keyword evidence="3" id="KW-0732">Signal</keyword>
<evidence type="ECO:0000256" key="2">
    <source>
        <dbReference type="PROSITE-ProRule" id="PRU00504"/>
    </source>
</evidence>
<dbReference type="InterPro" id="IPR011042">
    <property type="entry name" value="6-blade_b-propeller_TolB-like"/>
</dbReference>
<feature type="chain" id="PRO_5047506630" evidence="3">
    <location>
        <begin position="20"/>
        <end position="345"/>
    </location>
</feature>
<evidence type="ECO:0000256" key="3">
    <source>
        <dbReference type="SAM" id="SignalP"/>
    </source>
</evidence>
<evidence type="ECO:0000313" key="4">
    <source>
        <dbReference type="EMBL" id="QSX37708.1"/>
    </source>
</evidence>
<dbReference type="PROSITE" id="PS51125">
    <property type="entry name" value="NHL"/>
    <property type="match status" value="3"/>
</dbReference>
<feature type="signal peptide" evidence="3">
    <location>
        <begin position="1"/>
        <end position="19"/>
    </location>
</feature>
<dbReference type="PROSITE" id="PS51257">
    <property type="entry name" value="PROKAR_LIPOPROTEIN"/>
    <property type="match status" value="1"/>
</dbReference>
<gene>
    <name evidence="4" type="ORF">JYB85_02375</name>
</gene>
<accession>A0ABX7R3N5</accession>
<evidence type="ECO:0000313" key="5">
    <source>
        <dbReference type="Proteomes" id="UP000663207"/>
    </source>
</evidence>
<feature type="repeat" description="NHL" evidence="2">
    <location>
        <begin position="252"/>
        <end position="295"/>
    </location>
</feature>